<sequence>METVITTQTEVSDVREVRLVRTDDEANKLLDKGWELMNTGVSHIGATGYQAKPHYILARMGKRKGEQS</sequence>
<accession>A0A0F9IL32</accession>
<name>A0A0F9IL32_9ZZZZ</name>
<comment type="caution">
    <text evidence="1">The sequence shown here is derived from an EMBL/GenBank/DDBJ whole genome shotgun (WGS) entry which is preliminary data.</text>
</comment>
<organism evidence="1">
    <name type="scientific">marine sediment metagenome</name>
    <dbReference type="NCBI Taxonomy" id="412755"/>
    <lineage>
        <taxon>unclassified sequences</taxon>
        <taxon>metagenomes</taxon>
        <taxon>ecological metagenomes</taxon>
    </lineage>
</organism>
<proteinExistence type="predicted"/>
<protein>
    <recommendedName>
        <fullName evidence="2">DUF1737 domain-containing protein</fullName>
    </recommendedName>
</protein>
<reference evidence="1" key="1">
    <citation type="journal article" date="2015" name="Nature">
        <title>Complex archaea that bridge the gap between prokaryotes and eukaryotes.</title>
        <authorList>
            <person name="Spang A."/>
            <person name="Saw J.H."/>
            <person name="Jorgensen S.L."/>
            <person name="Zaremba-Niedzwiedzka K."/>
            <person name="Martijn J."/>
            <person name="Lind A.E."/>
            <person name="van Eijk R."/>
            <person name="Schleper C."/>
            <person name="Guy L."/>
            <person name="Ettema T.J."/>
        </authorList>
    </citation>
    <scope>NUCLEOTIDE SEQUENCE</scope>
</reference>
<dbReference type="AlphaFoldDB" id="A0A0F9IL32"/>
<dbReference type="EMBL" id="LAZR01012150">
    <property type="protein sequence ID" value="KKM32242.1"/>
    <property type="molecule type" value="Genomic_DNA"/>
</dbReference>
<evidence type="ECO:0000313" key="1">
    <source>
        <dbReference type="EMBL" id="KKM32242.1"/>
    </source>
</evidence>
<gene>
    <name evidence="1" type="ORF">LCGC14_1565910</name>
</gene>
<evidence type="ECO:0008006" key="2">
    <source>
        <dbReference type="Google" id="ProtNLM"/>
    </source>
</evidence>